<comment type="subcellular location">
    <subcellularLocation>
        <location evidence="2">Membrane</location>
        <topology evidence="2">Multi-pass membrane protein</topology>
    </subcellularLocation>
</comment>
<evidence type="ECO:0000256" key="2">
    <source>
        <dbReference type="ARBA" id="ARBA00004141"/>
    </source>
</evidence>
<comment type="catalytic activity">
    <reaction evidence="1">
        <text>S-ubiquitinyl-[E2 ubiquitin-conjugating enzyme]-L-cysteine + [acceptor protein]-L-lysine = [E2 ubiquitin-conjugating enzyme]-L-cysteine + N(6)-ubiquitinyl-[acceptor protein]-L-lysine.</text>
        <dbReference type="EC" id="2.3.2.27"/>
    </reaction>
</comment>
<sequence length="533" mass="59011">MMTSPTDLAGWLAETANEEDLVRSDSRGDDESHAIAKKSEYSTRRSKLELISSTASDADDGPSLYPRKTPSRRKKTMRRKRSSTLAKQSRRRRDQDVTETDHLSSGNIYFLANGTNPTSSPTFNSDHITAAAVTDESISLVLDVVYIFLSGLAIIVGLIAVVYALVILCDRYCRCGLRWAEWSDDMFPEEEEGNEGSGTRNDRPSAELYGPVAFKARLWGLSSSERRTVLERTFARYCTKYPAQPRLKAATTLNMKQDASSAATTCVESSSVESNGTCQQPTNSVVDVEGIPEEPTHPACSDVSVKSDDECSTEIPAQIKSKGHNLNFNGESDDTVSELESEEAEADDLNQDADEVGWESLVLNEQRVTKTCAICLGEYEQGDKILHSIGCPHIFHCDCIMPWMEQCHDHCPYCRVEMMTPQDMLRAALQVLPKERVRELTCGKGHRRHRGRSPHPNGTVSQQQNSDNQPVPNPRDGESPQESDGFPASSRDDHAGQADDADDDDSVFSRRAEHHSEHYATSSAGEILNPFNP</sequence>
<feature type="compositionally biased region" description="Basic residues" evidence="13">
    <location>
        <begin position="444"/>
        <end position="453"/>
    </location>
</feature>
<accession>A0A9N8DZ59</accession>
<evidence type="ECO:0000256" key="5">
    <source>
        <dbReference type="ARBA" id="ARBA00022692"/>
    </source>
</evidence>
<evidence type="ECO:0000256" key="12">
    <source>
        <dbReference type="PROSITE-ProRule" id="PRU00175"/>
    </source>
</evidence>
<evidence type="ECO:0000256" key="1">
    <source>
        <dbReference type="ARBA" id="ARBA00000900"/>
    </source>
</evidence>
<evidence type="ECO:0000256" key="3">
    <source>
        <dbReference type="ARBA" id="ARBA00012483"/>
    </source>
</evidence>
<dbReference type="SUPFAM" id="SSF57850">
    <property type="entry name" value="RING/U-box"/>
    <property type="match status" value="1"/>
</dbReference>
<feature type="region of interest" description="Disordered" evidence="13">
    <location>
        <begin position="441"/>
        <end position="533"/>
    </location>
</feature>
<gene>
    <name evidence="16" type="ORF">SEMRO_492_G153890.1</name>
</gene>
<evidence type="ECO:0000259" key="15">
    <source>
        <dbReference type="PROSITE" id="PS50089"/>
    </source>
</evidence>
<evidence type="ECO:0000256" key="7">
    <source>
        <dbReference type="ARBA" id="ARBA00022771"/>
    </source>
</evidence>
<dbReference type="PANTHER" id="PTHR45977">
    <property type="entry name" value="TARGET OF ERK KINASE MPK-1"/>
    <property type="match status" value="1"/>
</dbReference>
<dbReference type="EMBL" id="CAICTM010000491">
    <property type="protein sequence ID" value="CAB9511593.1"/>
    <property type="molecule type" value="Genomic_DNA"/>
</dbReference>
<evidence type="ECO:0000313" key="17">
    <source>
        <dbReference type="Proteomes" id="UP001153069"/>
    </source>
</evidence>
<feature type="transmembrane region" description="Helical" evidence="14">
    <location>
        <begin position="144"/>
        <end position="168"/>
    </location>
</feature>
<feature type="compositionally biased region" description="Polar residues" evidence="13">
    <location>
        <begin position="456"/>
        <end position="470"/>
    </location>
</feature>
<keyword evidence="6" id="KW-0479">Metal-binding</keyword>
<dbReference type="InterPro" id="IPR001841">
    <property type="entry name" value="Znf_RING"/>
</dbReference>
<evidence type="ECO:0000256" key="10">
    <source>
        <dbReference type="ARBA" id="ARBA00022989"/>
    </source>
</evidence>
<dbReference type="PANTHER" id="PTHR45977:SF4">
    <property type="entry name" value="RING-TYPE DOMAIN-CONTAINING PROTEIN"/>
    <property type="match status" value="1"/>
</dbReference>
<evidence type="ECO:0000256" key="11">
    <source>
        <dbReference type="ARBA" id="ARBA00023136"/>
    </source>
</evidence>
<proteinExistence type="predicted"/>
<evidence type="ECO:0000256" key="4">
    <source>
        <dbReference type="ARBA" id="ARBA00022679"/>
    </source>
</evidence>
<feature type="compositionally biased region" description="Acidic residues" evidence="13">
    <location>
        <begin position="331"/>
        <end position="349"/>
    </location>
</feature>
<keyword evidence="17" id="KW-1185">Reference proteome</keyword>
<name>A0A9N8DZ59_9STRA</name>
<dbReference type="GO" id="GO:0008270">
    <property type="term" value="F:zinc ion binding"/>
    <property type="evidence" value="ECO:0007669"/>
    <property type="project" value="UniProtKB-KW"/>
</dbReference>
<evidence type="ECO:0000313" key="16">
    <source>
        <dbReference type="EMBL" id="CAB9511593.1"/>
    </source>
</evidence>
<protein>
    <recommendedName>
        <fullName evidence="3">RING-type E3 ubiquitin transferase</fullName>
        <ecNumber evidence="3">2.3.2.27</ecNumber>
    </recommendedName>
</protein>
<evidence type="ECO:0000256" key="14">
    <source>
        <dbReference type="SAM" id="Phobius"/>
    </source>
</evidence>
<dbReference type="OrthoDB" id="49515at2759"/>
<dbReference type="InterPro" id="IPR013083">
    <property type="entry name" value="Znf_RING/FYVE/PHD"/>
</dbReference>
<feature type="region of interest" description="Disordered" evidence="13">
    <location>
        <begin position="322"/>
        <end position="349"/>
    </location>
</feature>
<keyword evidence="5 14" id="KW-0812">Transmembrane</keyword>
<dbReference type="EC" id="2.3.2.27" evidence="3"/>
<feature type="region of interest" description="Disordered" evidence="13">
    <location>
        <begin position="1"/>
        <end position="101"/>
    </location>
</feature>
<evidence type="ECO:0000256" key="13">
    <source>
        <dbReference type="SAM" id="MobiDB-lite"/>
    </source>
</evidence>
<keyword evidence="10 14" id="KW-1133">Transmembrane helix</keyword>
<dbReference type="AlphaFoldDB" id="A0A9N8DZ59"/>
<dbReference type="GO" id="GO:0061630">
    <property type="term" value="F:ubiquitin protein ligase activity"/>
    <property type="evidence" value="ECO:0007669"/>
    <property type="project" value="UniProtKB-EC"/>
</dbReference>
<comment type="caution">
    <text evidence="16">The sequence shown here is derived from an EMBL/GenBank/DDBJ whole genome shotgun (WGS) entry which is preliminary data.</text>
</comment>
<dbReference type="GO" id="GO:0006511">
    <property type="term" value="P:ubiquitin-dependent protein catabolic process"/>
    <property type="evidence" value="ECO:0007669"/>
    <property type="project" value="TreeGrafter"/>
</dbReference>
<evidence type="ECO:0000256" key="9">
    <source>
        <dbReference type="ARBA" id="ARBA00022833"/>
    </source>
</evidence>
<dbReference type="Gene3D" id="3.30.40.10">
    <property type="entry name" value="Zinc/RING finger domain, C3HC4 (zinc finger)"/>
    <property type="match status" value="1"/>
</dbReference>
<dbReference type="GO" id="GO:0016020">
    <property type="term" value="C:membrane"/>
    <property type="evidence" value="ECO:0007669"/>
    <property type="project" value="UniProtKB-SubCell"/>
</dbReference>
<dbReference type="PROSITE" id="PS50089">
    <property type="entry name" value="ZF_RING_2"/>
    <property type="match status" value="1"/>
</dbReference>
<feature type="compositionally biased region" description="Basic and acidic residues" evidence="13">
    <location>
        <begin position="507"/>
        <end position="518"/>
    </location>
</feature>
<feature type="domain" description="RING-type" evidence="15">
    <location>
        <begin position="372"/>
        <end position="415"/>
    </location>
</feature>
<keyword evidence="16" id="KW-0436">Ligase</keyword>
<dbReference type="GO" id="GO:0016874">
    <property type="term" value="F:ligase activity"/>
    <property type="evidence" value="ECO:0007669"/>
    <property type="project" value="UniProtKB-KW"/>
</dbReference>
<evidence type="ECO:0000256" key="6">
    <source>
        <dbReference type="ARBA" id="ARBA00022723"/>
    </source>
</evidence>
<keyword evidence="7 12" id="KW-0863">Zinc-finger</keyword>
<reference evidence="16" key="1">
    <citation type="submission" date="2020-06" db="EMBL/GenBank/DDBJ databases">
        <authorList>
            <consortium name="Plant Systems Biology data submission"/>
        </authorList>
    </citation>
    <scope>NUCLEOTIDE SEQUENCE</scope>
    <source>
        <strain evidence="16">D6</strain>
    </source>
</reference>
<organism evidence="16 17">
    <name type="scientific">Seminavis robusta</name>
    <dbReference type="NCBI Taxonomy" id="568900"/>
    <lineage>
        <taxon>Eukaryota</taxon>
        <taxon>Sar</taxon>
        <taxon>Stramenopiles</taxon>
        <taxon>Ochrophyta</taxon>
        <taxon>Bacillariophyta</taxon>
        <taxon>Bacillariophyceae</taxon>
        <taxon>Bacillariophycidae</taxon>
        <taxon>Naviculales</taxon>
        <taxon>Naviculaceae</taxon>
        <taxon>Seminavis</taxon>
    </lineage>
</organism>
<dbReference type="GO" id="GO:0016567">
    <property type="term" value="P:protein ubiquitination"/>
    <property type="evidence" value="ECO:0007669"/>
    <property type="project" value="TreeGrafter"/>
</dbReference>
<feature type="compositionally biased region" description="Basic and acidic residues" evidence="13">
    <location>
        <begin position="20"/>
        <end position="48"/>
    </location>
</feature>
<keyword evidence="9" id="KW-0862">Zinc</keyword>
<evidence type="ECO:0000256" key="8">
    <source>
        <dbReference type="ARBA" id="ARBA00022786"/>
    </source>
</evidence>
<keyword evidence="8" id="KW-0833">Ubl conjugation pathway</keyword>
<feature type="compositionally biased region" description="Basic residues" evidence="13">
    <location>
        <begin position="69"/>
        <end position="92"/>
    </location>
</feature>
<dbReference type="Proteomes" id="UP001153069">
    <property type="component" value="Unassembled WGS sequence"/>
</dbReference>
<keyword evidence="4" id="KW-0808">Transferase</keyword>
<dbReference type="Pfam" id="PF13639">
    <property type="entry name" value="zf-RING_2"/>
    <property type="match status" value="1"/>
</dbReference>
<keyword evidence="11 14" id="KW-0472">Membrane</keyword>